<comment type="caution">
    <text evidence="1">The sequence shown here is derived from an EMBL/GenBank/DDBJ whole genome shotgun (WGS) entry which is preliminary data.</text>
</comment>
<sequence length="44" mass="5117">MSKPECAFSQFQTQTQVEQKLVREDGFNRTFPMTDRRSPIPGLN</sequence>
<name>A0ABT7B6S8_9CYAN</name>
<dbReference type="Proteomes" id="UP001235849">
    <property type="component" value="Unassembled WGS sequence"/>
</dbReference>
<dbReference type="EMBL" id="JAQOSO010000054">
    <property type="protein sequence ID" value="MDJ1174334.1"/>
    <property type="molecule type" value="Genomic_DNA"/>
</dbReference>
<organism evidence="1 2">
    <name type="scientific">Roseofilum capinflatum BLCC-M114</name>
    <dbReference type="NCBI Taxonomy" id="3022440"/>
    <lineage>
        <taxon>Bacteria</taxon>
        <taxon>Bacillati</taxon>
        <taxon>Cyanobacteriota</taxon>
        <taxon>Cyanophyceae</taxon>
        <taxon>Desertifilales</taxon>
        <taxon>Desertifilaceae</taxon>
        <taxon>Roseofilum</taxon>
        <taxon>Roseofilum capinflatum</taxon>
    </lineage>
</organism>
<evidence type="ECO:0000313" key="2">
    <source>
        <dbReference type="Proteomes" id="UP001235849"/>
    </source>
</evidence>
<protein>
    <submittedName>
        <fullName evidence="1">Uncharacterized protein</fullName>
    </submittedName>
</protein>
<evidence type="ECO:0000313" key="1">
    <source>
        <dbReference type="EMBL" id="MDJ1174334.1"/>
    </source>
</evidence>
<accession>A0ABT7B6S8</accession>
<dbReference type="RefSeq" id="WP_283766666.1">
    <property type="nucleotide sequence ID" value="NZ_JAQOSO010000054.1"/>
</dbReference>
<gene>
    <name evidence="1" type="ORF">PMG25_09550</name>
</gene>
<reference evidence="1 2" key="1">
    <citation type="submission" date="2023-01" db="EMBL/GenBank/DDBJ databases">
        <title>Novel diversity within Roseofilum (Cyanobacteria; Desertifilaceae) from marine benthic mats with descriptions of four novel species.</title>
        <authorList>
            <person name="Wang Y."/>
            <person name="Berthold D.E."/>
            <person name="Hu J."/>
            <person name="Lefler F.W."/>
            <person name="Laughinghouse H.D. IV."/>
        </authorList>
    </citation>
    <scope>NUCLEOTIDE SEQUENCE [LARGE SCALE GENOMIC DNA]</scope>
    <source>
        <strain evidence="1 2">BLCC-M114</strain>
    </source>
</reference>
<proteinExistence type="predicted"/>
<keyword evidence="2" id="KW-1185">Reference proteome</keyword>